<dbReference type="PANTHER" id="PTHR42928:SF5">
    <property type="entry name" value="BLR1237 PROTEIN"/>
    <property type="match status" value="1"/>
</dbReference>
<dbReference type="Gene3D" id="3.40.190.10">
    <property type="entry name" value="Periplasmic binding protein-like II"/>
    <property type="match status" value="1"/>
</dbReference>
<comment type="similarity">
    <text evidence="1">Belongs to the UPF0065 (bug) family.</text>
</comment>
<dbReference type="AlphaFoldDB" id="A0A844T676"/>
<gene>
    <name evidence="2" type="ORF">GPL21_38875</name>
</gene>
<sequence>MPACCPQRDHWAGNETMLQRVSLIAGACLALLAMAGTVRAQDFPNRPIRIVIPYAPGSVADVFARIMAQDMQEQWKGTIVVEAKSGANGSIAAEEVARATPDGYTWLLVTTFFTASPALNTQLRWDPVRDFVPVGQICLAPNFFIVPTSLPVKTVADYVALAKAKPGTLNYSHPGKGSTGHLGFELFKRLAGIDVTAIGYRGYPQMVPDIASGLITSSFLSANQALAQVQSGSIRIIGAISDGRSKYFPDVPTMAEQGFAEAQVTPWFGFVVPAGTPQPVVERISAALETALASAEVWKKLDVAGCDARSAPLKRFADVIAADVALWARVVKEAGIPPD</sequence>
<evidence type="ECO:0000256" key="1">
    <source>
        <dbReference type="ARBA" id="ARBA00006987"/>
    </source>
</evidence>
<comment type="caution">
    <text evidence="2">The sequence shown here is derived from an EMBL/GenBank/DDBJ whole genome shotgun (WGS) entry which is preliminary data.</text>
</comment>
<dbReference type="Proteomes" id="UP000436468">
    <property type="component" value="Unassembled WGS sequence"/>
</dbReference>
<dbReference type="EMBL" id="WQNF01000057">
    <property type="protein sequence ID" value="MVT71012.1"/>
    <property type="molecule type" value="Genomic_DNA"/>
</dbReference>
<dbReference type="PANTHER" id="PTHR42928">
    <property type="entry name" value="TRICARBOXYLATE-BINDING PROTEIN"/>
    <property type="match status" value="1"/>
</dbReference>
<dbReference type="CDD" id="cd07012">
    <property type="entry name" value="PBP2_Bug_TTT"/>
    <property type="match status" value="1"/>
</dbReference>
<evidence type="ECO:0000313" key="3">
    <source>
        <dbReference type="Proteomes" id="UP000436468"/>
    </source>
</evidence>
<dbReference type="PIRSF" id="PIRSF017082">
    <property type="entry name" value="YflP"/>
    <property type="match status" value="1"/>
</dbReference>
<dbReference type="Pfam" id="PF03401">
    <property type="entry name" value="TctC"/>
    <property type="match status" value="1"/>
</dbReference>
<accession>A0A844T676</accession>
<dbReference type="Gene3D" id="3.40.190.150">
    <property type="entry name" value="Bordetella uptake gene, domain 1"/>
    <property type="match status" value="1"/>
</dbReference>
<keyword evidence="3" id="KW-1185">Reference proteome</keyword>
<dbReference type="SUPFAM" id="SSF53850">
    <property type="entry name" value="Periplasmic binding protein-like II"/>
    <property type="match status" value="1"/>
</dbReference>
<protein>
    <submittedName>
        <fullName evidence="2">Tripartite tricarboxylate transporter substrate binding protein</fullName>
    </submittedName>
</protein>
<name>A0A844T676_9BRAD</name>
<organism evidence="2 3">
    <name type="scientific">Bradyrhizobium pachyrhizi</name>
    <dbReference type="NCBI Taxonomy" id="280333"/>
    <lineage>
        <taxon>Bacteria</taxon>
        <taxon>Pseudomonadati</taxon>
        <taxon>Pseudomonadota</taxon>
        <taxon>Alphaproteobacteria</taxon>
        <taxon>Hyphomicrobiales</taxon>
        <taxon>Nitrobacteraceae</taxon>
        <taxon>Bradyrhizobium</taxon>
    </lineage>
</organism>
<reference evidence="2 3" key="1">
    <citation type="submission" date="2019-12" db="EMBL/GenBank/DDBJ databases">
        <title>Draft genome sequences Bradyrhizobium cajani AMBPC1010, Bradyrhizobium pachyrhizi AMBPC1040 and Bradyrhizobium yuanmingense ALSPC3051, three plant growth promoting strains isolated from nodules of Cajanus cajan L. in Dominican Republic.</title>
        <authorList>
            <person name="Flores-Felix J.D."/>
            <person name="Araujo J."/>
            <person name="Diaz-Alcantara C."/>
            <person name="Gonzalez-Andres F."/>
            <person name="Velazquez E."/>
        </authorList>
    </citation>
    <scope>NUCLEOTIDE SEQUENCE [LARGE SCALE GENOMIC DNA]</scope>
    <source>
        <strain evidence="2 3">1040</strain>
    </source>
</reference>
<dbReference type="InterPro" id="IPR005064">
    <property type="entry name" value="BUG"/>
</dbReference>
<evidence type="ECO:0000313" key="2">
    <source>
        <dbReference type="EMBL" id="MVT71012.1"/>
    </source>
</evidence>
<dbReference type="InterPro" id="IPR042100">
    <property type="entry name" value="Bug_dom1"/>
</dbReference>
<proteinExistence type="inferred from homology"/>